<dbReference type="STRING" id="10195.A0A3M7SA03"/>
<dbReference type="InterPro" id="IPR042098">
    <property type="entry name" value="TauD-like_sf"/>
</dbReference>
<keyword evidence="4" id="KW-1185">Reference proteome</keyword>
<dbReference type="GO" id="GO:0016491">
    <property type="term" value="F:oxidoreductase activity"/>
    <property type="evidence" value="ECO:0007669"/>
    <property type="project" value="UniProtKB-KW"/>
</dbReference>
<evidence type="ECO:0000313" key="4">
    <source>
        <dbReference type="Proteomes" id="UP000276133"/>
    </source>
</evidence>
<sequence length="320" mass="36621">MNKISIKEQKLLNETEFPLVLSPSSENTTLQETIGHISKNLDSILTDLKHHGAILFRDFPINDAKDFNDFCLSFGWKDLPYIGGAAVRKNVYGVVFTANEAPPDQPIPFHHEMAQVPKFPSHLFFYCDVKPSEGGETPLCLSNAVYERVNAERPNFIEKLRRLGVRYTRVLPDQDDPSSPIGRSWRSTFSTDLKEEAEKRCIEHGGTFEWLENDCLKTVSQVFDPIRLDERTGKLTWFNSIVAVYYGWRDSRNTPETAITYADGTPLDPEDVKFAKEILDELCVSIEWKKNDVILVDNRQTLHARKSFVPPRRILAALFQ</sequence>
<name>A0A3M7SA03_BRAPC</name>
<gene>
    <name evidence="3" type="ORF">BpHYR1_017085</name>
</gene>
<evidence type="ECO:0000259" key="2">
    <source>
        <dbReference type="Pfam" id="PF02668"/>
    </source>
</evidence>
<dbReference type="Gene3D" id="3.60.130.10">
    <property type="entry name" value="Clavaminate synthase-like"/>
    <property type="match status" value="1"/>
</dbReference>
<comment type="caution">
    <text evidence="3">The sequence shown here is derived from an EMBL/GenBank/DDBJ whole genome shotgun (WGS) entry which is preliminary data.</text>
</comment>
<dbReference type="AlphaFoldDB" id="A0A3M7SA03"/>
<dbReference type="SUPFAM" id="SSF51197">
    <property type="entry name" value="Clavaminate synthase-like"/>
    <property type="match status" value="1"/>
</dbReference>
<reference evidence="3 4" key="1">
    <citation type="journal article" date="2018" name="Sci. Rep.">
        <title>Genomic signatures of local adaptation to the degree of environmental predictability in rotifers.</title>
        <authorList>
            <person name="Franch-Gras L."/>
            <person name="Hahn C."/>
            <person name="Garcia-Roger E.M."/>
            <person name="Carmona M.J."/>
            <person name="Serra M."/>
            <person name="Gomez A."/>
        </authorList>
    </citation>
    <scope>NUCLEOTIDE SEQUENCE [LARGE SCALE GENOMIC DNA]</scope>
    <source>
        <strain evidence="3">HYR1</strain>
    </source>
</reference>
<dbReference type="Pfam" id="PF02668">
    <property type="entry name" value="TauD"/>
    <property type="match status" value="1"/>
</dbReference>
<evidence type="ECO:0000256" key="1">
    <source>
        <dbReference type="ARBA" id="ARBA00023002"/>
    </source>
</evidence>
<feature type="domain" description="TauD/TfdA-like" evidence="2">
    <location>
        <begin position="36"/>
        <end position="315"/>
    </location>
</feature>
<dbReference type="OrthoDB" id="408743at2759"/>
<dbReference type="InterPro" id="IPR003819">
    <property type="entry name" value="TauD/TfdA-like"/>
</dbReference>
<dbReference type="EMBL" id="REGN01001772">
    <property type="protein sequence ID" value="RNA32656.1"/>
    <property type="molecule type" value="Genomic_DNA"/>
</dbReference>
<proteinExistence type="predicted"/>
<keyword evidence="1" id="KW-0560">Oxidoreductase</keyword>
<protein>
    <submittedName>
        <fullName evidence="3">Clavaminate synthase At3g21360-like protein</fullName>
    </submittedName>
</protein>
<dbReference type="PANTHER" id="PTHR10696:SF21">
    <property type="entry name" value="TAUD_TFDA-LIKE DOMAIN-CONTAINING PROTEIN"/>
    <property type="match status" value="1"/>
</dbReference>
<dbReference type="Proteomes" id="UP000276133">
    <property type="component" value="Unassembled WGS sequence"/>
</dbReference>
<organism evidence="3 4">
    <name type="scientific">Brachionus plicatilis</name>
    <name type="common">Marine rotifer</name>
    <name type="synonym">Brachionus muelleri</name>
    <dbReference type="NCBI Taxonomy" id="10195"/>
    <lineage>
        <taxon>Eukaryota</taxon>
        <taxon>Metazoa</taxon>
        <taxon>Spiralia</taxon>
        <taxon>Gnathifera</taxon>
        <taxon>Rotifera</taxon>
        <taxon>Eurotatoria</taxon>
        <taxon>Monogononta</taxon>
        <taxon>Pseudotrocha</taxon>
        <taxon>Ploima</taxon>
        <taxon>Brachionidae</taxon>
        <taxon>Brachionus</taxon>
    </lineage>
</organism>
<evidence type="ECO:0000313" key="3">
    <source>
        <dbReference type="EMBL" id="RNA32656.1"/>
    </source>
</evidence>
<accession>A0A3M7SA03</accession>
<dbReference type="PANTHER" id="PTHR10696">
    <property type="entry name" value="GAMMA-BUTYROBETAINE HYDROXYLASE-RELATED"/>
    <property type="match status" value="1"/>
</dbReference>
<dbReference type="InterPro" id="IPR050411">
    <property type="entry name" value="AlphaKG_dependent_hydroxylases"/>
</dbReference>